<dbReference type="SUPFAM" id="SSF56112">
    <property type="entry name" value="Protein kinase-like (PK-like)"/>
    <property type="match status" value="1"/>
</dbReference>
<evidence type="ECO:0000256" key="5">
    <source>
        <dbReference type="PROSITE-ProRule" id="PRU10141"/>
    </source>
</evidence>
<dbReference type="RefSeq" id="WP_033409422.1">
    <property type="nucleotide sequence ID" value="NZ_CP068985.1"/>
</dbReference>
<evidence type="ECO:0000256" key="2">
    <source>
        <dbReference type="ARBA" id="ARBA00022741"/>
    </source>
</evidence>
<feature type="transmembrane region" description="Helical" evidence="6">
    <location>
        <begin position="304"/>
        <end position="321"/>
    </location>
</feature>
<evidence type="ECO:0000256" key="3">
    <source>
        <dbReference type="ARBA" id="ARBA00022777"/>
    </source>
</evidence>
<keyword evidence="6" id="KW-1133">Transmembrane helix</keyword>
<dbReference type="PANTHER" id="PTHR43289">
    <property type="entry name" value="MITOGEN-ACTIVATED PROTEIN KINASE KINASE KINASE 20-RELATED"/>
    <property type="match status" value="1"/>
</dbReference>
<dbReference type="PROSITE" id="PS00107">
    <property type="entry name" value="PROTEIN_KINASE_ATP"/>
    <property type="match status" value="1"/>
</dbReference>
<dbReference type="SMART" id="SM00220">
    <property type="entry name" value="S_TKc"/>
    <property type="match status" value="1"/>
</dbReference>
<keyword evidence="6" id="KW-0812">Transmembrane</keyword>
<dbReference type="GO" id="GO:0004674">
    <property type="term" value="F:protein serine/threonine kinase activity"/>
    <property type="evidence" value="ECO:0007669"/>
    <property type="project" value="UniProtKB-EC"/>
</dbReference>
<organism evidence="8 9">
    <name type="scientific">Nonomuraea coxensis DSM 45129</name>
    <dbReference type="NCBI Taxonomy" id="1122611"/>
    <lineage>
        <taxon>Bacteria</taxon>
        <taxon>Bacillati</taxon>
        <taxon>Actinomycetota</taxon>
        <taxon>Actinomycetes</taxon>
        <taxon>Streptosporangiales</taxon>
        <taxon>Streptosporangiaceae</taxon>
        <taxon>Nonomuraea</taxon>
    </lineage>
</organism>
<dbReference type="EMBL" id="CP068985">
    <property type="protein sequence ID" value="QYC44625.1"/>
    <property type="molecule type" value="Genomic_DNA"/>
</dbReference>
<gene>
    <name evidence="8" type="primary">afsK22</name>
    <name evidence="8" type="ORF">Nocox_35330</name>
</gene>
<dbReference type="EC" id="2.7.11.1" evidence="8"/>
<keyword evidence="1 8" id="KW-0808">Transferase</keyword>
<dbReference type="Gene3D" id="3.30.200.20">
    <property type="entry name" value="Phosphorylase Kinase, domain 1"/>
    <property type="match status" value="1"/>
</dbReference>
<evidence type="ECO:0000256" key="4">
    <source>
        <dbReference type="ARBA" id="ARBA00022840"/>
    </source>
</evidence>
<dbReference type="Gene3D" id="1.10.510.10">
    <property type="entry name" value="Transferase(Phosphotransferase) domain 1"/>
    <property type="match status" value="1"/>
</dbReference>
<dbReference type="PROSITE" id="PS50011">
    <property type="entry name" value="PROTEIN_KINASE_DOM"/>
    <property type="match status" value="1"/>
</dbReference>
<dbReference type="InterPro" id="IPR011009">
    <property type="entry name" value="Kinase-like_dom_sf"/>
</dbReference>
<proteinExistence type="predicted"/>
<dbReference type="InterPro" id="IPR000719">
    <property type="entry name" value="Prot_kinase_dom"/>
</dbReference>
<keyword evidence="3 8" id="KW-0418">Kinase</keyword>
<dbReference type="Proteomes" id="UP000824681">
    <property type="component" value="Chromosome"/>
</dbReference>
<keyword evidence="6" id="KW-0472">Membrane</keyword>
<accession>A0ABX8UAS3</accession>
<dbReference type="InterPro" id="IPR008271">
    <property type="entry name" value="Ser/Thr_kinase_AS"/>
</dbReference>
<dbReference type="InterPro" id="IPR017441">
    <property type="entry name" value="Protein_kinase_ATP_BS"/>
</dbReference>
<dbReference type="PROSITE" id="PS00108">
    <property type="entry name" value="PROTEIN_KINASE_ST"/>
    <property type="match status" value="1"/>
</dbReference>
<evidence type="ECO:0000313" key="9">
    <source>
        <dbReference type="Proteomes" id="UP000824681"/>
    </source>
</evidence>
<reference evidence="8 9" key="1">
    <citation type="journal article" date="2021" name="ACS Chem. Biol.">
        <title>Genomic-Led Discovery of a Novel Glycopeptide Antibiotic by Nonomuraea coxensis DSM 45129.</title>
        <authorList>
            <person name="Yushchuk O."/>
            <person name="Vior N.M."/>
            <person name="Andreo-Vidal A."/>
            <person name="Berini F."/>
            <person name="Ruckert C."/>
            <person name="Busche T."/>
            <person name="Binda E."/>
            <person name="Kalinowski J."/>
            <person name="Truman A.W."/>
            <person name="Marinelli F."/>
        </authorList>
    </citation>
    <scope>NUCLEOTIDE SEQUENCE [LARGE SCALE GENOMIC DNA]</scope>
    <source>
        <strain evidence="8 9">DSM 45129</strain>
    </source>
</reference>
<feature type="transmembrane region" description="Helical" evidence="6">
    <location>
        <begin position="382"/>
        <end position="400"/>
    </location>
</feature>
<feature type="transmembrane region" description="Helical" evidence="6">
    <location>
        <begin position="358"/>
        <end position="376"/>
    </location>
</feature>
<dbReference type="PANTHER" id="PTHR43289:SF34">
    <property type="entry name" value="SERINE_THREONINE-PROTEIN KINASE YBDM-RELATED"/>
    <property type="match status" value="1"/>
</dbReference>
<evidence type="ECO:0000313" key="8">
    <source>
        <dbReference type="EMBL" id="QYC44625.1"/>
    </source>
</evidence>
<dbReference type="Pfam" id="PF00069">
    <property type="entry name" value="Pkinase"/>
    <property type="match status" value="1"/>
</dbReference>
<feature type="binding site" evidence="5">
    <location>
        <position position="36"/>
    </location>
    <ligand>
        <name>ATP</name>
        <dbReference type="ChEBI" id="CHEBI:30616"/>
    </ligand>
</feature>
<keyword evidence="2 5" id="KW-0547">Nucleotide-binding</keyword>
<feature type="transmembrane region" description="Helical" evidence="6">
    <location>
        <begin position="327"/>
        <end position="349"/>
    </location>
</feature>
<dbReference type="CDD" id="cd14014">
    <property type="entry name" value="STKc_PknB_like"/>
    <property type="match status" value="1"/>
</dbReference>
<feature type="domain" description="Protein kinase" evidence="7">
    <location>
        <begin position="8"/>
        <end position="258"/>
    </location>
</feature>
<keyword evidence="9" id="KW-1185">Reference proteome</keyword>
<protein>
    <submittedName>
        <fullName evidence="8">Serine/threonine-protein kinase AfsK</fullName>
        <ecNumber evidence="8">2.7.11.1</ecNumber>
    </submittedName>
</protein>
<keyword evidence="4 5" id="KW-0067">ATP-binding</keyword>
<evidence type="ECO:0000256" key="6">
    <source>
        <dbReference type="SAM" id="Phobius"/>
    </source>
</evidence>
<name>A0ABX8UAS3_9ACTN</name>
<evidence type="ECO:0000259" key="7">
    <source>
        <dbReference type="PROSITE" id="PS50011"/>
    </source>
</evidence>
<evidence type="ECO:0000256" key="1">
    <source>
        <dbReference type="ARBA" id="ARBA00022679"/>
    </source>
</evidence>
<sequence length="402" mass="42103">MSERLGPYELLSRLGSGGFGEVHLALDAEGRTVAVKVLHPHVAADAAALARLAREVETMRRVGGPNVAEVLDASLEGGRPYLVTRYVQGRPLSAVPAPVGDLRRLAAGLADALLAMHEAGVVHRDLKPANVILAEGDPVVIDFGIASALDSLSVTASGAVVGTPGYLAPEVLEGRQAGMEADVFSFGATLAYAATGRQPYGQGPAAAVAYRVVHHPPDLEGAPEWLAPLLRECLATDPAKRPTAAEICARLGVEHVPAASLAARPVPSRPGDETATMEWRPGVDRRRRTVEESRARHREKVRRRWVIGSGLFVALLSAAAWELLPEVGLFLLAAYALGVVTDAGVALFTRGPYRRSRVIVDIVGAAGVAGLCFGLAAVLSTFTLALFAGTALVVGIVFLLSA</sequence>